<dbReference type="Gene3D" id="1.25.10.10">
    <property type="entry name" value="Leucine-rich Repeat Variant"/>
    <property type="match status" value="1"/>
</dbReference>
<protein>
    <submittedName>
        <fullName evidence="5">Fes1-domain-containing protein</fullName>
    </submittedName>
</protein>
<evidence type="ECO:0000313" key="5">
    <source>
        <dbReference type="EMBL" id="KAF2183941.1"/>
    </source>
</evidence>
<gene>
    <name evidence="5" type="ORF">K469DRAFT_581097</name>
</gene>
<evidence type="ECO:0000256" key="2">
    <source>
        <dbReference type="ARBA" id="ARBA00022737"/>
    </source>
</evidence>
<evidence type="ECO:0000313" key="6">
    <source>
        <dbReference type="Proteomes" id="UP000800200"/>
    </source>
</evidence>
<comment type="function">
    <text evidence="3">Functions as a nucleotide exchange factor (NEF) for Hsp70 chaperones which accelerates the release of ADP. Required for fully efficient Hsp70-mediated folding of proteins.</text>
</comment>
<name>A0A6A6DW79_9PEZI</name>
<dbReference type="InterPro" id="IPR050693">
    <property type="entry name" value="Hsp70_NEF-Inhibitors"/>
</dbReference>
<accession>A0A6A6DW79</accession>
<keyword evidence="2" id="KW-0677">Repeat</keyword>
<feature type="domain" description="Nucleotide exchange factor Fes1" evidence="4">
    <location>
        <begin position="7"/>
        <end position="91"/>
    </location>
</feature>
<comment type="similarity">
    <text evidence="1">Belongs to the FES1 family.</text>
</comment>
<evidence type="ECO:0000256" key="1">
    <source>
        <dbReference type="ARBA" id="ARBA00011045"/>
    </source>
</evidence>
<dbReference type="GO" id="GO:0005783">
    <property type="term" value="C:endoplasmic reticulum"/>
    <property type="evidence" value="ECO:0007669"/>
    <property type="project" value="TreeGrafter"/>
</dbReference>
<dbReference type="OrthoDB" id="10250458at2759"/>
<dbReference type="PANTHER" id="PTHR19316:SF18">
    <property type="entry name" value="HSP70-BINDING PROTEIN 1"/>
    <property type="match status" value="1"/>
</dbReference>
<dbReference type="InterPro" id="IPR013918">
    <property type="entry name" value="Nucleotide_exch_fac_Fes1"/>
</dbReference>
<dbReference type="SUPFAM" id="SSF48371">
    <property type="entry name" value="ARM repeat"/>
    <property type="match status" value="1"/>
</dbReference>
<dbReference type="InterPro" id="IPR011989">
    <property type="entry name" value="ARM-like"/>
</dbReference>
<sequence>MDNRALNVLKWGIENSDVSRNDPTAQKHPGMGLDPKGLQEVLGIYAAKSDAELMEDAMKTITDPNTSLDAKIAAFKDFELLVEGIDNANNLENGQLWRRLVDQLEHEEDELRRYAAWCVGIAVQNNRRGQERLLAIGTIPTLVNLATEDLNEQVRRKAVFALSCASRNFQPGLDTVVEKVPPRFKPKEKLDAADMSSVDSLIDQLKEDAARAR</sequence>
<dbReference type="EMBL" id="ML994640">
    <property type="protein sequence ID" value="KAF2183941.1"/>
    <property type="molecule type" value="Genomic_DNA"/>
</dbReference>
<dbReference type="AlphaFoldDB" id="A0A6A6DW79"/>
<proteinExistence type="inferred from homology"/>
<dbReference type="GO" id="GO:0000774">
    <property type="term" value="F:adenyl-nucleotide exchange factor activity"/>
    <property type="evidence" value="ECO:0007669"/>
    <property type="project" value="TreeGrafter"/>
</dbReference>
<dbReference type="PANTHER" id="PTHR19316">
    <property type="entry name" value="PROTEIN FOLDING REGULATOR"/>
    <property type="match status" value="1"/>
</dbReference>
<dbReference type="Pfam" id="PF08609">
    <property type="entry name" value="Fes1"/>
    <property type="match status" value="1"/>
</dbReference>
<evidence type="ECO:0000256" key="3">
    <source>
        <dbReference type="ARBA" id="ARBA00024912"/>
    </source>
</evidence>
<evidence type="ECO:0000259" key="4">
    <source>
        <dbReference type="Pfam" id="PF08609"/>
    </source>
</evidence>
<dbReference type="InterPro" id="IPR016024">
    <property type="entry name" value="ARM-type_fold"/>
</dbReference>
<organism evidence="5 6">
    <name type="scientific">Zopfia rhizophila CBS 207.26</name>
    <dbReference type="NCBI Taxonomy" id="1314779"/>
    <lineage>
        <taxon>Eukaryota</taxon>
        <taxon>Fungi</taxon>
        <taxon>Dikarya</taxon>
        <taxon>Ascomycota</taxon>
        <taxon>Pezizomycotina</taxon>
        <taxon>Dothideomycetes</taxon>
        <taxon>Dothideomycetes incertae sedis</taxon>
        <taxon>Zopfiaceae</taxon>
        <taxon>Zopfia</taxon>
    </lineage>
</organism>
<reference evidence="5" key="1">
    <citation type="journal article" date="2020" name="Stud. Mycol.">
        <title>101 Dothideomycetes genomes: a test case for predicting lifestyles and emergence of pathogens.</title>
        <authorList>
            <person name="Haridas S."/>
            <person name="Albert R."/>
            <person name="Binder M."/>
            <person name="Bloem J."/>
            <person name="Labutti K."/>
            <person name="Salamov A."/>
            <person name="Andreopoulos B."/>
            <person name="Baker S."/>
            <person name="Barry K."/>
            <person name="Bills G."/>
            <person name="Bluhm B."/>
            <person name="Cannon C."/>
            <person name="Castanera R."/>
            <person name="Culley D."/>
            <person name="Daum C."/>
            <person name="Ezra D."/>
            <person name="Gonzalez J."/>
            <person name="Henrissat B."/>
            <person name="Kuo A."/>
            <person name="Liang C."/>
            <person name="Lipzen A."/>
            <person name="Lutzoni F."/>
            <person name="Magnuson J."/>
            <person name="Mondo S."/>
            <person name="Nolan M."/>
            <person name="Ohm R."/>
            <person name="Pangilinan J."/>
            <person name="Park H.-J."/>
            <person name="Ramirez L."/>
            <person name="Alfaro M."/>
            <person name="Sun H."/>
            <person name="Tritt A."/>
            <person name="Yoshinaga Y."/>
            <person name="Zwiers L.-H."/>
            <person name="Turgeon B."/>
            <person name="Goodwin S."/>
            <person name="Spatafora J."/>
            <person name="Crous P."/>
            <person name="Grigoriev I."/>
        </authorList>
    </citation>
    <scope>NUCLEOTIDE SEQUENCE</scope>
    <source>
        <strain evidence="5">CBS 207.26</strain>
    </source>
</reference>
<dbReference type="Proteomes" id="UP000800200">
    <property type="component" value="Unassembled WGS sequence"/>
</dbReference>
<keyword evidence="6" id="KW-1185">Reference proteome</keyword>